<dbReference type="CDD" id="cd06261">
    <property type="entry name" value="TM_PBP2"/>
    <property type="match status" value="1"/>
</dbReference>
<accession>A0A0U2W6R5</accession>
<evidence type="ECO:0000256" key="2">
    <source>
        <dbReference type="ARBA" id="ARBA00022448"/>
    </source>
</evidence>
<dbReference type="PANTHER" id="PTHR30151">
    <property type="entry name" value="ALKANE SULFONATE ABC TRANSPORTER-RELATED, MEMBRANE SUBUNIT"/>
    <property type="match status" value="1"/>
</dbReference>
<dbReference type="KEGG" id="pnp:IJ22_27280"/>
<keyword evidence="6 7" id="KW-0472">Membrane</keyword>
<keyword evidence="3" id="KW-1003">Cell membrane</keyword>
<evidence type="ECO:0000256" key="3">
    <source>
        <dbReference type="ARBA" id="ARBA00022475"/>
    </source>
</evidence>
<feature type="transmembrane region" description="Helical" evidence="7">
    <location>
        <begin position="244"/>
        <end position="266"/>
    </location>
</feature>
<dbReference type="Pfam" id="PF00528">
    <property type="entry name" value="BPD_transp_1"/>
    <property type="match status" value="1"/>
</dbReference>
<evidence type="ECO:0000313" key="8">
    <source>
        <dbReference type="EMBL" id="ALS23101.1"/>
    </source>
</evidence>
<organism evidence="8 9">
    <name type="scientific">Paenibacillus naphthalenovorans</name>
    <dbReference type="NCBI Taxonomy" id="162209"/>
    <lineage>
        <taxon>Bacteria</taxon>
        <taxon>Bacillati</taxon>
        <taxon>Bacillota</taxon>
        <taxon>Bacilli</taxon>
        <taxon>Bacillales</taxon>
        <taxon>Paenibacillaceae</taxon>
        <taxon>Paenibacillus</taxon>
    </lineage>
</organism>
<dbReference type="Proteomes" id="UP000061660">
    <property type="component" value="Chromosome"/>
</dbReference>
<dbReference type="AlphaFoldDB" id="A0A0U2W6R5"/>
<sequence length="277" mass="30533">MTKSAISLTERKHRIHKYKMVLRKLKQTGISLSLGGGVILLLLMIWEIFSISGWVKPQFSSSPTRVLNKGLEMAASGELWKHTIASGQIFIIGYGLAVLVGVPIGILLGWYKRLNQAFGPVVAAMYTTPRIALMPLFIIWFGLGSSSKIVLVFLSAIFPIIVNMVMGMRSIDGDLTKVAKSYSASQRQIFWTIALPMSVPFLMTALQLATGRALIGVIGAEIFGSKAGLGYMIMYAGATFQTDIVFLGVFIIAAFGIAMDRFWFYLSQRFDAWRGND</sequence>
<dbReference type="GO" id="GO:0055085">
    <property type="term" value="P:transmembrane transport"/>
    <property type="evidence" value="ECO:0007669"/>
    <property type="project" value="InterPro"/>
</dbReference>
<reference evidence="8 9" key="2">
    <citation type="journal article" date="2016" name="Genome Announc.">
        <title>Complete Genome Sequences of Two Interactive Moderate Thermophiles, Paenibacillus napthalenovorans 32O-Y and Paenibacillus sp. 32O-W.</title>
        <authorList>
            <person name="Butler R.R.III."/>
            <person name="Wang J."/>
            <person name="Stark B.C."/>
            <person name="Pombert J.F."/>
        </authorList>
    </citation>
    <scope>NUCLEOTIDE SEQUENCE [LARGE SCALE GENOMIC DNA]</scope>
    <source>
        <strain evidence="8 9">32O-Y</strain>
    </source>
</reference>
<keyword evidence="2 7" id="KW-0813">Transport</keyword>
<dbReference type="PATRIC" id="fig|162209.4.peg.2903"/>
<dbReference type="PANTHER" id="PTHR30151:SF0">
    <property type="entry name" value="ABC TRANSPORTER PERMEASE PROTEIN MJ0413-RELATED"/>
    <property type="match status" value="1"/>
</dbReference>
<gene>
    <name evidence="8" type="ORF">IJ22_27280</name>
</gene>
<comment type="similarity">
    <text evidence="7">Belongs to the binding-protein-dependent transport system permease family.</text>
</comment>
<feature type="transmembrane region" description="Helical" evidence="7">
    <location>
        <begin position="214"/>
        <end position="237"/>
    </location>
</feature>
<keyword evidence="4 7" id="KW-0812">Transmembrane</keyword>
<evidence type="ECO:0000256" key="6">
    <source>
        <dbReference type="ARBA" id="ARBA00023136"/>
    </source>
</evidence>
<reference evidence="9" key="1">
    <citation type="submission" date="2015-12" db="EMBL/GenBank/DDBJ databases">
        <title>Complete genome sequences of two moderately thermophilic Paenibacillus species.</title>
        <authorList>
            <person name="Butler R.III."/>
            <person name="Wang J."/>
            <person name="Stark B.C."/>
            <person name="Pombert J.-F."/>
        </authorList>
    </citation>
    <scope>NUCLEOTIDE SEQUENCE [LARGE SCALE GENOMIC DNA]</scope>
    <source>
        <strain evidence="9">32O-Y</strain>
    </source>
</reference>
<dbReference type="SUPFAM" id="SSF161098">
    <property type="entry name" value="MetI-like"/>
    <property type="match status" value="1"/>
</dbReference>
<name>A0A0U2W6R5_9BACL</name>
<dbReference type="PROSITE" id="PS50928">
    <property type="entry name" value="ABC_TM1"/>
    <property type="match status" value="1"/>
</dbReference>
<evidence type="ECO:0000256" key="5">
    <source>
        <dbReference type="ARBA" id="ARBA00022989"/>
    </source>
</evidence>
<feature type="transmembrane region" description="Helical" evidence="7">
    <location>
        <begin position="189"/>
        <end position="208"/>
    </location>
</feature>
<dbReference type="GO" id="GO:0005886">
    <property type="term" value="C:plasma membrane"/>
    <property type="evidence" value="ECO:0007669"/>
    <property type="project" value="UniProtKB-SubCell"/>
</dbReference>
<feature type="transmembrane region" description="Helical" evidence="7">
    <location>
        <begin position="89"/>
        <end position="111"/>
    </location>
</feature>
<keyword evidence="9" id="KW-1185">Reference proteome</keyword>
<feature type="transmembrane region" description="Helical" evidence="7">
    <location>
        <begin position="123"/>
        <end position="143"/>
    </location>
</feature>
<feature type="transmembrane region" description="Helical" evidence="7">
    <location>
        <begin position="29"/>
        <end position="49"/>
    </location>
</feature>
<dbReference type="Gene3D" id="1.10.3720.10">
    <property type="entry name" value="MetI-like"/>
    <property type="match status" value="1"/>
</dbReference>
<proteinExistence type="inferred from homology"/>
<keyword evidence="5 7" id="KW-1133">Transmembrane helix</keyword>
<evidence type="ECO:0000256" key="1">
    <source>
        <dbReference type="ARBA" id="ARBA00004651"/>
    </source>
</evidence>
<dbReference type="InterPro" id="IPR000515">
    <property type="entry name" value="MetI-like"/>
</dbReference>
<protein>
    <submittedName>
        <fullName evidence="8">ABC transporter permease</fullName>
    </submittedName>
</protein>
<evidence type="ECO:0000313" key="9">
    <source>
        <dbReference type="Proteomes" id="UP000061660"/>
    </source>
</evidence>
<evidence type="ECO:0000256" key="7">
    <source>
        <dbReference type="RuleBase" id="RU363032"/>
    </source>
</evidence>
<evidence type="ECO:0000256" key="4">
    <source>
        <dbReference type="ARBA" id="ARBA00022692"/>
    </source>
</evidence>
<feature type="transmembrane region" description="Helical" evidence="7">
    <location>
        <begin position="149"/>
        <end position="168"/>
    </location>
</feature>
<dbReference type="InterPro" id="IPR035906">
    <property type="entry name" value="MetI-like_sf"/>
</dbReference>
<dbReference type="STRING" id="162209.IJ22_27280"/>
<dbReference type="EMBL" id="CP013652">
    <property type="protein sequence ID" value="ALS23101.1"/>
    <property type="molecule type" value="Genomic_DNA"/>
</dbReference>
<comment type="subcellular location">
    <subcellularLocation>
        <location evidence="1 7">Cell membrane</location>
        <topology evidence="1 7">Multi-pass membrane protein</topology>
    </subcellularLocation>
</comment>